<proteinExistence type="predicted"/>
<dbReference type="PANTHER" id="PTHR15696">
    <property type="entry name" value="SMG-7 SUPPRESSOR WITH MORPHOLOGICAL EFFECT ON GENITALIA PROTEIN 7"/>
    <property type="match status" value="1"/>
</dbReference>
<evidence type="ECO:0000313" key="3">
    <source>
        <dbReference type="Proteomes" id="UP001642482"/>
    </source>
</evidence>
<dbReference type="PANTHER" id="PTHR15696:SF0">
    <property type="entry name" value="TELOMERASE-BINDING PROTEIN EST1A"/>
    <property type="match status" value="1"/>
</dbReference>
<feature type="compositionally biased region" description="Gly residues" evidence="1">
    <location>
        <begin position="1"/>
        <end position="21"/>
    </location>
</feature>
<evidence type="ECO:0000256" key="1">
    <source>
        <dbReference type="SAM" id="MobiDB-lite"/>
    </source>
</evidence>
<feature type="region of interest" description="Disordered" evidence="1">
    <location>
        <begin position="379"/>
        <end position="420"/>
    </location>
</feature>
<comment type="caution">
    <text evidence="2">The sequence shown here is derived from an EMBL/GenBank/DDBJ whole genome shotgun (WGS) entry which is preliminary data.</text>
</comment>
<feature type="compositionally biased region" description="Basic and acidic residues" evidence="1">
    <location>
        <begin position="503"/>
        <end position="519"/>
    </location>
</feature>
<dbReference type="InterPro" id="IPR045153">
    <property type="entry name" value="Est1/Ebs1-like"/>
</dbReference>
<dbReference type="EMBL" id="CAWUHD010000246">
    <property type="protein sequence ID" value="CAK7238415.1"/>
    <property type="molecule type" value="Genomic_DNA"/>
</dbReference>
<feature type="region of interest" description="Disordered" evidence="1">
    <location>
        <begin position="503"/>
        <end position="542"/>
    </location>
</feature>
<reference evidence="2 3" key="1">
    <citation type="submission" date="2024-01" db="EMBL/GenBank/DDBJ databases">
        <authorList>
            <person name="Allen C."/>
            <person name="Tagirdzhanova G."/>
        </authorList>
    </citation>
    <scope>NUCLEOTIDE SEQUENCE [LARGE SCALE GENOMIC DNA]</scope>
</reference>
<evidence type="ECO:0000313" key="2">
    <source>
        <dbReference type="EMBL" id="CAK7238415.1"/>
    </source>
</evidence>
<feature type="region of interest" description="Disordered" evidence="1">
    <location>
        <begin position="1"/>
        <end position="41"/>
    </location>
</feature>
<evidence type="ECO:0008006" key="4">
    <source>
        <dbReference type="Google" id="ProtNLM"/>
    </source>
</evidence>
<accession>A0ABP0D5L9</accession>
<dbReference type="Proteomes" id="UP001642482">
    <property type="component" value="Unassembled WGS sequence"/>
</dbReference>
<dbReference type="SUPFAM" id="SSF48452">
    <property type="entry name" value="TPR-like"/>
    <property type="match status" value="2"/>
</dbReference>
<gene>
    <name evidence="2" type="ORF">SEUCBS140593_010665</name>
</gene>
<sequence length="542" mass="61337">MGHGNPPGRSSGIGGPGGGGAVSSIPPFGGPQGAPPQSSVIQPARYPGIELQPKARPITLSQLVNEVKGIYVGLAMVETKCIEVDNEQSANNNPLEDNQWQALLVLHRTLLHEHHDFMLASQHPSASPALRRVAQKYAMPARMWNHGIHSFLELLRHRLPASREHMITFIYMAYSIIAVLYESVRAFEDTWVECLGDLSRYRMAIEDDNQHVRDTWTVLSRRCATEGDDGARPVPSADKPATLPARDTVTTDSANLWATPAPLSRGRRDEVPAVVDPEILKEMESVQKLVTEIDKAVFARVGDACHGYIHARLVWMLCMARLPEGRIYVDHGFPWQELVKTLNKMMRTCENIERVEQDVFMQPQVDRKAEEERKIRDIQFRQQQQQQARDKAGDNRLFVPTEPPNVEIPMPPPARSDEDKPLPDDWFLRGLLWSEYIFPQGWFANMESIDDDERLMESDSTSKNRKKRVLWMACRLAQYKTWITYNATTHEFQVTEAFLHVDEQKEAEKPTGSDLEDNKVQAGVVGYEADENSAGDTTLDLR</sequence>
<feature type="region of interest" description="Disordered" evidence="1">
    <location>
        <begin position="226"/>
        <end position="245"/>
    </location>
</feature>
<dbReference type="InterPro" id="IPR011990">
    <property type="entry name" value="TPR-like_helical_dom_sf"/>
</dbReference>
<name>A0ABP0D5L9_9PEZI</name>
<keyword evidence="3" id="KW-1185">Reference proteome</keyword>
<organism evidence="2 3">
    <name type="scientific">Sporothrix eucalyptigena</name>
    <dbReference type="NCBI Taxonomy" id="1812306"/>
    <lineage>
        <taxon>Eukaryota</taxon>
        <taxon>Fungi</taxon>
        <taxon>Dikarya</taxon>
        <taxon>Ascomycota</taxon>
        <taxon>Pezizomycotina</taxon>
        <taxon>Sordariomycetes</taxon>
        <taxon>Sordariomycetidae</taxon>
        <taxon>Ophiostomatales</taxon>
        <taxon>Ophiostomataceae</taxon>
        <taxon>Sporothrix</taxon>
    </lineage>
</organism>
<protein>
    <recommendedName>
        <fullName evidence="4">DNA/RNA-binding domain-containing protein</fullName>
    </recommendedName>
</protein>